<gene>
    <name evidence="1" type="ORF">DCHRY22_LOCUS1709</name>
</gene>
<protein>
    <submittedName>
        <fullName evidence="1">(African queen) hypothetical protein</fullName>
    </submittedName>
</protein>
<accession>A0A8J2VYG9</accession>
<name>A0A8J2VYG9_9NEOP</name>
<dbReference type="AlphaFoldDB" id="A0A8J2VYG9"/>
<evidence type="ECO:0000313" key="1">
    <source>
        <dbReference type="EMBL" id="CAG9559944.1"/>
    </source>
</evidence>
<sequence length="97" mass="10019">MKCEVALGRSGSTAGGAQTLTFKYSSNLANRRNPGSIRRSSLQTGRRARLGNSGLVSCVIGAGVVPGGWRIGAPPPVWSRGCGATAALHVTVRRARS</sequence>
<dbReference type="EMBL" id="CAKASE010000044">
    <property type="protein sequence ID" value="CAG9559944.1"/>
    <property type="molecule type" value="Genomic_DNA"/>
</dbReference>
<dbReference type="OrthoDB" id="6932401at2759"/>
<organism evidence="1 2">
    <name type="scientific">Danaus chrysippus</name>
    <name type="common">African queen</name>
    <dbReference type="NCBI Taxonomy" id="151541"/>
    <lineage>
        <taxon>Eukaryota</taxon>
        <taxon>Metazoa</taxon>
        <taxon>Ecdysozoa</taxon>
        <taxon>Arthropoda</taxon>
        <taxon>Hexapoda</taxon>
        <taxon>Insecta</taxon>
        <taxon>Pterygota</taxon>
        <taxon>Neoptera</taxon>
        <taxon>Endopterygota</taxon>
        <taxon>Lepidoptera</taxon>
        <taxon>Glossata</taxon>
        <taxon>Ditrysia</taxon>
        <taxon>Papilionoidea</taxon>
        <taxon>Nymphalidae</taxon>
        <taxon>Danainae</taxon>
        <taxon>Danaini</taxon>
        <taxon>Danaina</taxon>
        <taxon>Danaus</taxon>
        <taxon>Anosia</taxon>
    </lineage>
</organism>
<evidence type="ECO:0000313" key="2">
    <source>
        <dbReference type="Proteomes" id="UP000789524"/>
    </source>
</evidence>
<proteinExistence type="predicted"/>
<reference evidence="1" key="1">
    <citation type="submission" date="2021-09" db="EMBL/GenBank/DDBJ databases">
        <authorList>
            <person name="Martin H S."/>
        </authorList>
    </citation>
    <scope>NUCLEOTIDE SEQUENCE</scope>
</reference>
<dbReference type="Proteomes" id="UP000789524">
    <property type="component" value="Unassembled WGS sequence"/>
</dbReference>
<keyword evidence="2" id="KW-1185">Reference proteome</keyword>
<comment type="caution">
    <text evidence="1">The sequence shown here is derived from an EMBL/GenBank/DDBJ whole genome shotgun (WGS) entry which is preliminary data.</text>
</comment>